<sequence length="268" mass="30688">MTKSFSFPLPTITNVHLENLYKMHGVDRAVKFELASTSETSETVRGGHLLALIVWARQEGLLFGLDELFHLCLMKQNNQNPGTFLMSPPSMGNFDFSKLLRRWVDDIVHLGSSPMSAKLRGLIGVLRDVVLTVHHSTELVFELRLCFHAERNEFIASKCKRPQSTKAVSSEPLQVELWAQGSKHWEFASPLMDEKEIKNERSEIQRLMEELRAAKEENMKKIGEADRDRDVRGASRASRPEVADNYREVLVSLKERWVSKKREEAAEI</sequence>
<accession>A0A8S9QD93</accession>
<gene>
    <name evidence="2" type="ORF">F2Q69_00021462</name>
</gene>
<organism evidence="2 3">
    <name type="scientific">Brassica cretica</name>
    <name type="common">Mustard</name>
    <dbReference type="NCBI Taxonomy" id="69181"/>
    <lineage>
        <taxon>Eukaryota</taxon>
        <taxon>Viridiplantae</taxon>
        <taxon>Streptophyta</taxon>
        <taxon>Embryophyta</taxon>
        <taxon>Tracheophyta</taxon>
        <taxon>Spermatophyta</taxon>
        <taxon>Magnoliopsida</taxon>
        <taxon>eudicotyledons</taxon>
        <taxon>Gunneridae</taxon>
        <taxon>Pentapetalae</taxon>
        <taxon>rosids</taxon>
        <taxon>malvids</taxon>
        <taxon>Brassicales</taxon>
        <taxon>Brassicaceae</taxon>
        <taxon>Brassiceae</taxon>
        <taxon>Brassica</taxon>
    </lineage>
</organism>
<feature type="region of interest" description="Disordered" evidence="1">
    <location>
        <begin position="218"/>
        <end position="240"/>
    </location>
</feature>
<reference evidence="2" key="1">
    <citation type="submission" date="2019-12" db="EMBL/GenBank/DDBJ databases">
        <title>Genome sequencing and annotation of Brassica cretica.</title>
        <authorList>
            <person name="Studholme D.J."/>
            <person name="Sarris P."/>
        </authorList>
    </citation>
    <scope>NUCLEOTIDE SEQUENCE</scope>
    <source>
        <strain evidence="2">PFS-109/04</strain>
        <tissue evidence="2">Leaf</tissue>
    </source>
</reference>
<evidence type="ECO:0000313" key="2">
    <source>
        <dbReference type="EMBL" id="KAF3541755.1"/>
    </source>
</evidence>
<evidence type="ECO:0000256" key="1">
    <source>
        <dbReference type="SAM" id="MobiDB-lite"/>
    </source>
</evidence>
<dbReference type="AlphaFoldDB" id="A0A8S9QD93"/>
<proteinExistence type="predicted"/>
<evidence type="ECO:0000313" key="3">
    <source>
        <dbReference type="Proteomes" id="UP000712600"/>
    </source>
</evidence>
<protein>
    <submittedName>
        <fullName evidence="2">Uncharacterized protein</fullName>
    </submittedName>
</protein>
<dbReference type="Proteomes" id="UP000712600">
    <property type="component" value="Unassembled WGS sequence"/>
</dbReference>
<name>A0A8S9QD93_BRACR</name>
<dbReference type="EMBL" id="QGKX02001290">
    <property type="protein sequence ID" value="KAF3541755.1"/>
    <property type="molecule type" value="Genomic_DNA"/>
</dbReference>
<comment type="caution">
    <text evidence="2">The sequence shown here is derived from an EMBL/GenBank/DDBJ whole genome shotgun (WGS) entry which is preliminary data.</text>
</comment>